<dbReference type="InterPro" id="IPR036388">
    <property type="entry name" value="WH-like_DNA-bd_sf"/>
</dbReference>
<dbReference type="SUPFAM" id="SSF48452">
    <property type="entry name" value="TPR-like"/>
    <property type="match status" value="1"/>
</dbReference>
<protein>
    <recommendedName>
        <fullName evidence="4">HTH luxR-type domain-containing protein</fullName>
    </recommendedName>
</protein>
<dbReference type="GO" id="GO:0006355">
    <property type="term" value="P:regulation of DNA-templated transcription"/>
    <property type="evidence" value="ECO:0007669"/>
    <property type="project" value="InterPro"/>
</dbReference>
<gene>
    <name evidence="5" type="ORF">CR152_19620</name>
</gene>
<dbReference type="PANTHER" id="PTHR43214">
    <property type="entry name" value="TWO-COMPONENT RESPONSE REGULATOR"/>
    <property type="match status" value="1"/>
</dbReference>
<dbReference type="Pfam" id="PF00196">
    <property type="entry name" value="GerE"/>
    <property type="match status" value="1"/>
</dbReference>
<dbReference type="Proteomes" id="UP000229897">
    <property type="component" value="Chromosome"/>
</dbReference>
<organism evidence="5 6">
    <name type="scientific">Massilia violaceinigra</name>
    <dbReference type="NCBI Taxonomy" id="2045208"/>
    <lineage>
        <taxon>Bacteria</taxon>
        <taxon>Pseudomonadati</taxon>
        <taxon>Pseudomonadota</taxon>
        <taxon>Betaproteobacteria</taxon>
        <taxon>Burkholderiales</taxon>
        <taxon>Oxalobacteraceae</taxon>
        <taxon>Telluria group</taxon>
        <taxon>Massilia</taxon>
    </lineage>
</organism>
<dbReference type="Gene3D" id="1.10.10.10">
    <property type="entry name" value="Winged helix-like DNA-binding domain superfamily/Winged helix DNA-binding domain"/>
    <property type="match status" value="1"/>
</dbReference>
<proteinExistence type="predicted"/>
<dbReference type="SMART" id="SM00421">
    <property type="entry name" value="HTH_LUXR"/>
    <property type="match status" value="1"/>
</dbReference>
<dbReference type="InterPro" id="IPR059106">
    <property type="entry name" value="WHD_MalT"/>
</dbReference>
<dbReference type="CDD" id="cd06170">
    <property type="entry name" value="LuxR_C_like"/>
    <property type="match status" value="1"/>
</dbReference>
<dbReference type="PANTHER" id="PTHR43214:SF41">
    <property type="entry name" value="NITRATE_NITRITE RESPONSE REGULATOR PROTEIN NARP"/>
    <property type="match status" value="1"/>
</dbReference>
<dbReference type="GO" id="GO:0003677">
    <property type="term" value="F:DNA binding"/>
    <property type="evidence" value="ECO:0007669"/>
    <property type="project" value="UniProtKB-KW"/>
</dbReference>
<evidence type="ECO:0000313" key="5">
    <source>
        <dbReference type="EMBL" id="ATQ76484.1"/>
    </source>
</evidence>
<keyword evidence="6" id="KW-1185">Reference proteome</keyword>
<keyword evidence="1" id="KW-0805">Transcription regulation</keyword>
<dbReference type="PROSITE" id="PS50043">
    <property type="entry name" value="HTH_LUXR_2"/>
    <property type="match status" value="1"/>
</dbReference>
<dbReference type="InterPro" id="IPR011990">
    <property type="entry name" value="TPR-like_helical_dom_sf"/>
</dbReference>
<dbReference type="PRINTS" id="PR00038">
    <property type="entry name" value="HTHLUXR"/>
</dbReference>
<reference evidence="5" key="1">
    <citation type="submission" date="2017-10" db="EMBL/GenBank/DDBJ databases">
        <title>Massilia psychrophilum sp. nov., a novel purple-pigmented bacterium isolated from Tianshan glacier, Xinjiang Municipality, China.</title>
        <authorList>
            <person name="Wang H."/>
        </authorList>
    </citation>
    <scope>NUCLEOTIDE SEQUENCE [LARGE SCALE GENOMIC DNA]</scope>
    <source>
        <strain evidence="5">B2</strain>
    </source>
</reference>
<evidence type="ECO:0000259" key="4">
    <source>
        <dbReference type="PROSITE" id="PS50043"/>
    </source>
</evidence>
<dbReference type="AlphaFoldDB" id="A0A2D2DNC9"/>
<keyword evidence="3" id="KW-0804">Transcription</keyword>
<dbReference type="Pfam" id="PF25873">
    <property type="entry name" value="WHD_MalT"/>
    <property type="match status" value="1"/>
</dbReference>
<dbReference type="InterPro" id="IPR000792">
    <property type="entry name" value="Tscrpt_reg_LuxR_C"/>
</dbReference>
<dbReference type="KEGG" id="mass:CR152_19620"/>
<accession>A0A2D2DNC9</accession>
<dbReference type="Gene3D" id="1.25.40.10">
    <property type="entry name" value="Tetratricopeptide repeat domain"/>
    <property type="match status" value="1"/>
</dbReference>
<evidence type="ECO:0000256" key="1">
    <source>
        <dbReference type="ARBA" id="ARBA00023015"/>
    </source>
</evidence>
<keyword evidence="2" id="KW-0238">DNA-binding</keyword>
<dbReference type="InterPro" id="IPR039420">
    <property type="entry name" value="WalR-like"/>
</dbReference>
<evidence type="ECO:0000256" key="2">
    <source>
        <dbReference type="ARBA" id="ARBA00023125"/>
    </source>
</evidence>
<sequence length="937" mass="100884">MVHDLAVAYAAASSVFSLARPMQNESKFHPPALPARFFPVPRLHERIAAVAAARIVCLTAPAGFGKSTTMAQQLAALAARAVGTCWINLDEADNDVECFLDHMTAALAAAHAPAASATAHATGRAQLLAMCNRLAHQSCDVALFFDDYHVITNPAVHELMDWVLAVSPVQLTLYIGSRSRIPLKLSRLRLCGGVADLGAADLSLTRDEACAFMGVVGAGALDAAHGGVLYERTEGWAAGLQLAAIALQNASDRERFIRDFSGSAHDIASYLMNAVLARLPPHVDQFMSRTALFDRFSSSLCQDALALRDAPELIDWIGAHNLFLIPLDRRGQWFRYHHLLSDHLRKRYLDTDAGAARADYRAASHWCERAGANDEAIRYALAGDDSTRAIDLIAGCVDELIRGRAGFDTLLRWMSAVPYRLLTQRVQLRLTFIRSSIWNNRFEQAENALAELEYDLGSGPPVPGAAAALCSMEMLWCLLYAFQDKTALAASRSRAWLVRWGPSAPPSDIARAHIAIGYSAFVAHDYAVAEQSYQSAETFYAAADFYSGVVWTERFISIIRLEQGQAREAERVLAALYLTNRARLGADSMVASHTGVHLAQAAYELNKIDAADAALDSALTIPTDPVLAADGEGSALPSGFGLLEDYMAAYLTRARLLCVQGQAGAADAVLSNGVAGALQCKQLRLARILMAERIRLALLREDVALAASHESALDAVDAVAGPAVHGRGEAEEVAVGIARIRLRLAQGATDADAIAARLQELIARARVQGRMRMLVKLLCLQARYHGGRAEPEEAGAAIHEALLIGDEGGLCRSIADEAPHVRALIASHGAWQSQSHRRDARLVTPDYLAQVLAACGTAADAAADEAAPAAAPEAHALSPREVQVLRLAERGLANRELAAQLFVSEGTVKWHLHNIFAKLAVRNRSSAVARARSLNLL</sequence>
<dbReference type="EMBL" id="CP024608">
    <property type="protein sequence ID" value="ATQ76484.1"/>
    <property type="molecule type" value="Genomic_DNA"/>
</dbReference>
<dbReference type="InterPro" id="IPR016032">
    <property type="entry name" value="Sig_transdc_resp-reg_C-effctor"/>
</dbReference>
<name>A0A2D2DNC9_9BURK</name>
<evidence type="ECO:0000256" key="3">
    <source>
        <dbReference type="ARBA" id="ARBA00023163"/>
    </source>
</evidence>
<dbReference type="SUPFAM" id="SSF46894">
    <property type="entry name" value="C-terminal effector domain of the bipartite response regulators"/>
    <property type="match status" value="1"/>
</dbReference>
<feature type="domain" description="HTH luxR-type" evidence="4">
    <location>
        <begin position="870"/>
        <end position="935"/>
    </location>
</feature>
<evidence type="ECO:0000313" key="6">
    <source>
        <dbReference type="Proteomes" id="UP000229897"/>
    </source>
</evidence>